<proteinExistence type="predicted"/>
<dbReference type="OrthoDB" id="7605229at2"/>
<gene>
    <name evidence="1" type="ORF">SAMN05444002_0306</name>
</gene>
<evidence type="ECO:0000313" key="1">
    <source>
        <dbReference type="EMBL" id="SIN77703.1"/>
    </source>
</evidence>
<sequence>MSAPVKLQEFFVDPARLASGRWCHTRDRQIGEGDISASYSADKIAEGRVRSPFKWQNALWVSVGGTSRGDYRAVQAYRIIERKFFDGTPITYNENARLSAAARGRPEGFYHGMSVKWGKLDCVLVGPASLFLPSEEKAAPEQSDIFDLL</sequence>
<keyword evidence="2" id="KW-1185">Reference proteome</keyword>
<protein>
    <submittedName>
        <fullName evidence="1">Uncharacterized protein</fullName>
    </submittedName>
</protein>
<reference evidence="2" key="1">
    <citation type="submission" date="2016-11" db="EMBL/GenBank/DDBJ databases">
        <authorList>
            <person name="Varghese N."/>
            <person name="Submissions S."/>
        </authorList>
    </citation>
    <scope>NUCLEOTIDE SEQUENCE [LARGE SCALE GENOMIC DNA]</scope>
    <source>
        <strain evidence="2">DSM 29440</strain>
    </source>
</reference>
<dbReference type="RefSeq" id="WP_139301192.1">
    <property type="nucleotide sequence ID" value="NZ_FSRL01000001.1"/>
</dbReference>
<evidence type="ECO:0000313" key="2">
    <source>
        <dbReference type="Proteomes" id="UP000184932"/>
    </source>
</evidence>
<accession>A0A1N6E3Z5</accession>
<name>A0A1N6E3Z5_9RHOB</name>
<dbReference type="EMBL" id="FSRL01000001">
    <property type="protein sequence ID" value="SIN77703.1"/>
    <property type="molecule type" value="Genomic_DNA"/>
</dbReference>
<dbReference type="AlphaFoldDB" id="A0A1N6E3Z5"/>
<organism evidence="1 2">
    <name type="scientific">Vannielia litorea</name>
    <dbReference type="NCBI Taxonomy" id="1217970"/>
    <lineage>
        <taxon>Bacteria</taxon>
        <taxon>Pseudomonadati</taxon>
        <taxon>Pseudomonadota</taxon>
        <taxon>Alphaproteobacteria</taxon>
        <taxon>Rhodobacterales</taxon>
        <taxon>Paracoccaceae</taxon>
        <taxon>Vannielia</taxon>
    </lineage>
</organism>
<dbReference type="Proteomes" id="UP000184932">
    <property type="component" value="Unassembled WGS sequence"/>
</dbReference>